<gene>
    <name evidence="2" type="ORF">NBC122_02722</name>
</gene>
<dbReference type="Gene3D" id="3.30.420.10">
    <property type="entry name" value="Ribonuclease H-like superfamily/Ribonuclease H"/>
    <property type="match status" value="1"/>
</dbReference>
<dbReference type="KEGG" id="csal:NBC122_02722"/>
<dbReference type="InterPro" id="IPR036397">
    <property type="entry name" value="RNaseH_sf"/>
</dbReference>
<dbReference type="GO" id="GO:0003676">
    <property type="term" value="F:nucleic acid binding"/>
    <property type="evidence" value="ECO:0007669"/>
    <property type="project" value="InterPro"/>
</dbReference>
<dbReference type="PANTHER" id="PTHR47515:SF2">
    <property type="entry name" value="INTEGRASE CORE DOMAIN PROTEIN"/>
    <property type="match status" value="1"/>
</dbReference>
<dbReference type="SUPFAM" id="SSF53098">
    <property type="entry name" value="Ribonuclease H-like"/>
    <property type="match status" value="1"/>
</dbReference>
<dbReference type="OrthoDB" id="1495855at2"/>
<protein>
    <recommendedName>
        <fullName evidence="1">Integrase catalytic domain-containing protein</fullName>
    </recommendedName>
</protein>
<dbReference type="PANTHER" id="PTHR47515">
    <property type="entry name" value="LOW CALCIUM RESPONSE LOCUS PROTEIN T"/>
    <property type="match status" value="1"/>
</dbReference>
<sequence length="186" mass="22029">MDFMHDSLENGKRIRTLNIIDDFNREILNITIDTSLPSAKVISQLAQLIEWRGKPEKIRVDNGPEFIAEKMKDYCNKNNIELGFIQAGKPTQNSLIERFNRTFRTEFLNVYIFENVKQMRNYAEIWMWMYNNELPHSALQYLTPRDFLLKYGKLNQNNANEFPTFQQNFNNDNNKILTKNSTFDCA</sequence>
<proteinExistence type="predicted"/>
<reference evidence="2 3" key="1">
    <citation type="submission" date="2019-03" db="EMBL/GenBank/DDBJ databases">
        <authorList>
            <person name="Kim H."/>
            <person name="Yu S.-M."/>
        </authorList>
    </citation>
    <scope>NUCLEOTIDE SEQUENCE [LARGE SCALE GENOMIC DNA]</scope>
    <source>
        <strain evidence="2 3">NBC122</strain>
    </source>
</reference>
<accession>A0A4P6ZIG3</accession>
<organism evidence="2 3">
    <name type="scientific">Chryseobacterium salivictor</name>
    <dbReference type="NCBI Taxonomy" id="2547600"/>
    <lineage>
        <taxon>Bacteria</taxon>
        <taxon>Pseudomonadati</taxon>
        <taxon>Bacteroidota</taxon>
        <taxon>Flavobacteriia</taxon>
        <taxon>Flavobacteriales</taxon>
        <taxon>Weeksellaceae</taxon>
        <taxon>Chryseobacterium group</taxon>
        <taxon>Chryseobacterium</taxon>
    </lineage>
</organism>
<evidence type="ECO:0000313" key="2">
    <source>
        <dbReference type="EMBL" id="QBO59523.1"/>
    </source>
</evidence>
<dbReference type="AlphaFoldDB" id="A0A4P6ZIG3"/>
<dbReference type="InterPro" id="IPR012337">
    <property type="entry name" value="RNaseH-like_sf"/>
</dbReference>
<evidence type="ECO:0000259" key="1">
    <source>
        <dbReference type="PROSITE" id="PS50994"/>
    </source>
</evidence>
<dbReference type="InterPro" id="IPR001584">
    <property type="entry name" value="Integrase_cat-core"/>
</dbReference>
<feature type="domain" description="Integrase catalytic" evidence="1">
    <location>
        <begin position="1"/>
        <end position="152"/>
    </location>
</feature>
<dbReference type="RefSeq" id="WP_133440856.1">
    <property type="nucleotide sequence ID" value="NZ_CP037954.1"/>
</dbReference>
<evidence type="ECO:0000313" key="3">
    <source>
        <dbReference type="Proteomes" id="UP000294419"/>
    </source>
</evidence>
<dbReference type="GO" id="GO:0015074">
    <property type="term" value="P:DNA integration"/>
    <property type="evidence" value="ECO:0007669"/>
    <property type="project" value="InterPro"/>
</dbReference>
<dbReference type="PROSITE" id="PS50994">
    <property type="entry name" value="INTEGRASE"/>
    <property type="match status" value="1"/>
</dbReference>
<keyword evidence="3" id="KW-1185">Reference proteome</keyword>
<dbReference type="EMBL" id="CP037954">
    <property type="protein sequence ID" value="QBO59523.1"/>
    <property type="molecule type" value="Genomic_DNA"/>
</dbReference>
<dbReference type="Proteomes" id="UP000294419">
    <property type="component" value="Chromosome"/>
</dbReference>
<dbReference type="Pfam" id="PF13683">
    <property type="entry name" value="rve_3"/>
    <property type="match status" value="1"/>
</dbReference>
<name>A0A4P6ZIG3_9FLAO</name>